<feature type="region of interest" description="Disordered" evidence="1">
    <location>
        <begin position="1"/>
        <end position="159"/>
    </location>
</feature>
<evidence type="ECO:0000256" key="1">
    <source>
        <dbReference type="SAM" id="MobiDB-lite"/>
    </source>
</evidence>
<protein>
    <submittedName>
        <fullName evidence="2">Uncharacterized protein</fullName>
    </submittedName>
</protein>
<feature type="compositionally biased region" description="Polar residues" evidence="1">
    <location>
        <begin position="120"/>
        <end position="134"/>
    </location>
</feature>
<dbReference type="AlphaFoldDB" id="A0AAN5IF87"/>
<evidence type="ECO:0000313" key="2">
    <source>
        <dbReference type="EMBL" id="GMR62549.1"/>
    </source>
</evidence>
<feature type="compositionally biased region" description="Low complexity" evidence="1">
    <location>
        <begin position="23"/>
        <end position="33"/>
    </location>
</feature>
<gene>
    <name evidence="2" type="ORF">PMAYCL1PPCAC_32745</name>
</gene>
<accession>A0AAN5IF87</accession>
<reference evidence="3" key="1">
    <citation type="submission" date="2022-10" db="EMBL/GenBank/DDBJ databases">
        <title>Genome assembly of Pristionchus species.</title>
        <authorList>
            <person name="Yoshida K."/>
            <person name="Sommer R.J."/>
        </authorList>
    </citation>
    <scope>NUCLEOTIDE SEQUENCE [LARGE SCALE GENOMIC DNA]</scope>
    <source>
        <strain evidence="3">RS5460</strain>
    </source>
</reference>
<proteinExistence type="predicted"/>
<feature type="compositionally biased region" description="Basic and acidic residues" evidence="1">
    <location>
        <begin position="51"/>
        <end position="70"/>
    </location>
</feature>
<evidence type="ECO:0000313" key="3">
    <source>
        <dbReference type="Proteomes" id="UP001328107"/>
    </source>
</evidence>
<comment type="caution">
    <text evidence="2">The sequence shown here is derived from an EMBL/GenBank/DDBJ whole genome shotgun (WGS) entry which is preliminary data.</text>
</comment>
<dbReference type="Proteomes" id="UP001328107">
    <property type="component" value="Unassembled WGS sequence"/>
</dbReference>
<sequence length="159" mass="17003">MDWSEGEDKEGADARPRHRTPESSGQSRESSVSPNRLCRRATGKCAFPVTRDGKVVNKEEEQEHLRREMARLPPSSSSSLSSSPRDSDETSTPSVPATRASSPSASARGQSSAPFLPNASGENASPASVASGRSSPFPRRRNGEKDSNKESIDEGSDES</sequence>
<feature type="compositionally biased region" description="Basic and acidic residues" evidence="1">
    <location>
        <begin position="9"/>
        <end position="21"/>
    </location>
</feature>
<keyword evidence="3" id="KW-1185">Reference proteome</keyword>
<organism evidence="2 3">
    <name type="scientific">Pristionchus mayeri</name>
    <dbReference type="NCBI Taxonomy" id="1317129"/>
    <lineage>
        <taxon>Eukaryota</taxon>
        <taxon>Metazoa</taxon>
        <taxon>Ecdysozoa</taxon>
        <taxon>Nematoda</taxon>
        <taxon>Chromadorea</taxon>
        <taxon>Rhabditida</taxon>
        <taxon>Rhabditina</taxon>
        <taxon>Diplogasteromorpha</taxon>
        <taxon>Diplogasteroidea</taxon>
        <taxon>Neodiplogasteridae</taxon>
        <taxon>Pristionchus</taxon>
    </lineage>
</organism>
<feature type="compositionally biased region" description="Low complexity" evidence="1">
    <location>
        <begin position="71"/>
        <end position="114"/>
    </location>
</feature>
<dbReference type="EMBL" id="BTRK01000006">
    <property type="protein sequence ID" value="GMR62549.1"/>
    <property type="molecule type" value="Genomic_DNA"/>
</dbReference>
<name>A0AAN5IF87_9BILA</name>
<feature type="compositionally biased region" description="Basic and acidic residues" evidence="1">
    <location>
        <begin position="141"/>
        <end position="152"/>
    </location>
</feature>